<name>A0A1U7YH23_NICSY</name>
<sequence>MVLFGTEPKVQSPASPTDFGIKTRDFGISS</sequence>
<gene>
    <name evidence="3" type="primary">LOC104247006</name>
</gene>
<protein>
    <submittedName>
        <fullName evidence="3">Uncharacterized protein LOC104247006</fullName>
    </submittedName>
</protein>
<feature type="compositionally biased region" description="Basic and acidic residues" evidence="1">
    <location>
        <begin position="21"/>
        <end position="30"/>
    </location>
</feature>
<reference evidence="2" key="1">
    <citation type="journal article" date="2013" name="Genome Biol.">
        <title>Reference genomes and transcriptomes of Nicotiana sylvestris and Nicotiana tomentosiformis.</title>
        <authorList>
            <person name="Sierro N."/>
            <person name="Battey J.N."/>
            <person name="Ouadi S."/>
            <person name="Bovet L."/>
            <person name="Goepfert S."/>
            <person name="Bakaher N."/>
            <person name="Peitsch M.C."/>
            <person name="Ivanov N.V."/>
        </authorList>
    </citation>
    <scope>NUCLEOTIDE SEQUENCE [LARGE SCALE GENOMIC DNA]</scope>
</reference>
<evidence type="ECO:0000313" key="2">
    <source>
        <dbReference type="Proteomes" id="UP000189701"/>
    </source>
</evidence>
<organism evidence="2 3">
    <name type="scientific">Nicotiana sylvestris</name>
    <name type="common">Wood tobacco</name>
    <name type="synonym">South American tobacco</name>
    <dbReference type="NCBI Taxonomy" id="4096"/>
    <lineage>
        <taxon>Eukaryota</taxon>
        <taxon>Viridiplantae</taxon>
        <taxon>Streptophyta</taxon>
        <taxon>Embryophyta</taxon>
        <taxon>Tracheophyta</taxon>
        <taxon>Spermatophyta</taxon>
        <taxon>Magnoliopsida</taxon>
        <taxon>eudicotyledons</taxon>
        <taxon>Gunneridae</taxon>
        <taxon>Pentapetalae</taxon>
        <taxon>asterids</taxon>
        <taxon>lamiids</taxon>
        <taxon>Solanales</taxon>
        <taxon>Solanaceae</taxon>
        <taxon>Nicotianoideae</taxon>
        <taxon>Nicotianeae</taxon>
        <taxon>Nicotiana</taxon>
    </lineage>
</organism>
<evidence type="ECO:0000313" key="3">
    <source>
        <dbReference type="RefSeq" id="XP_009801236.1"/>
    </source>
</evidence>
<evidence type="ECO:0000256" key="1">
    <source>
        <dbReference type="SAM" id="MobiDB-lite"/>
    </source>
</evidence>
<proteinExistence type="predicted"/>
<dbReference type="AlphaFoldDB" id="A0A1U7YH23"/>
<accession>A0A1U7YH23</accession>
<dbReference type="Proteomes" id="UP000189701">
    <property type="component" value="Unplaced"/>
</dbReference>
<dbReference type="RefSeq" id="XP_009801236.1">
    <property type="nucleotide sequence ID" value="XM_009802934.1"/>
</dbReference>
<reference evidence="3" key="2">
    <citation type="submission" date="2025-08" db="UniProtKB">
        <authorList>
            <consortium name="RefSeq"/>
        </authorList>
    </citation>
    <scope>IDENTIFICATION</scope>
    <source>
        <tissue evidence="3">Leaf</tissue>
    </source>
</reference>
<feature type="region of interest" description="Disordered" evidence="1">
    <location>
        <begin position="1"/>
        <end position="30"/>
    </location>
</feature>
<keyword evidence="2" id="KW-1185">Reference proteome</keyword>